<dbReference type="Gene3D" id="1.10.340.70">
    <property type="match status" value="1"/>
</dbReference>
<sequence>MYHDLKRYYHWVGMKRDVVDWVSKCNTCSLVKAEHQVAGGLLLSLPIPEWKWDRITMDFVVGLPIWRTYDTICVIMDRLTKSANFLTIKKIDGAAVFG</sequence>
<dbReference type="Proteomes" id="UP000467841">
    <property type="component" value="Unassembled WGS sequence"/>
</dbReference>
<dbReference type="SUPFAM" id="SSF53098">
    <property type="entry name" value="Ribonuclease H-like"/>
    <property type="match status" value="1"/>
</dbReference>
<reference evidence="2" key="1">
    <citation type="submission" date="2020-01" db="EMBL/GenBank/DDBJ databases">
        <authorList>
            <person name="Mishra B."/>
        </authorList>
    </citation>
    <scope>NUCLEOTIDE SEQUENCE [LARGE SCALE GENOMIC DNA]</scope>
</reference>
<comment type="caution">
    <text evidence="2">The sequence shown here is derived from an EMBL/GenBank/DDBJ whole genome shotgun (WGS) entry which is preliminary data.</text>
</comment>
<dbReference type="InterPro" id="IPR012337">
    <property type="entry name" value="RNaseH-like_sf"/>
</dbReference>
<organism evidence="2 3">
    <name type="scientific">Microthlaspi erraticum</name>
    <dbReference type="NCBI Taxonomy" id="1685480"/>
    <lineage>
        <taxon>Eukaryota</taxon>
        <taxon>Viridiplantae</taxon>
        <taxon>Streptophyta</taxon>
        <taxon>Embryophyta</taxon>
        <taxon>Tracheophyta</taxon>
        <taxon>Spermatophyta</taxon>
        <taxon>Magnoliopsida</taxon>
        <taxon>eudicotyledons</taxon>
        <taxon>Gunneridae</taxon>
        <taxon>Pentapetalae</taxon>
        <taxon>rosids</taxon>
        <taxon>malvids</taxon>
        <taxon>Brassicales</taxon>
        <taxon>Brassicaceae</taxon>
        <taxon>Coluteocarpeae</taxon>
        <taxon>Microthlaspi</taxon>
    </lineage>
</organism>
<evidence type="ECO:0000313" key="2">
    <source>
        <dbReference type="EMBL" id="CAA7043395.1"/>
    </source>
</evidence>
<evidence type="ECO:0000259" key="1">
    <source>
        <dbReference type="Pfam" id="PF17921"/>
    </source>
</evidence>
<protein>
    <recommendedName>
        <fullName evidence="1">Integrase zinc-binding domain-containing protein</fullName>
    </recommendedName>
</protein>
<dbReference type="EMBL" id="CACVBM020001277">
    <property type="protein sequence ID" value="CAA7043395.1"/>
    <property type="molecule type" value="Genomic_DNA"/>
</dbReference>
<proteinExistence type="predicted"/>
<keyword evidence="3" id="KW-1185">Reference proteome</keyword>
<dbReference type="AlphaFoldDB" id="A0A6D2K5M8"/>
<dbReference type="PANTHER" id="PTHR45835">
    <property type="entry name" value="YALI0A06105P"/>
    <property type="match status" value="1"/>
</dbReference>
<name>A0A6D2K5M8_9BRAS</name>
<dbReference type="PANTHER" id="PTHR45835:SF108">
    <property type="entry name" value="INTEGRASE ZINC-BINDING DOMAIN-CONTAINING PROTEIN"/>
    <property type="match status" value="1"/>
</dbReference>
<feature type="domain" description="Integrase zinc-binding" evidence="1">
    <location>
        <begin position="1"/>
        <end position="33"/>
    </location>
</feature>
<gene>
    <name evidence="2" type="ORF">MERR_LOCUS30630</name>
</gene>
<dbReference type="OrthoDB" id="1109130at2759"/>
<evidence type="ECO:0000313" key="3">
    <source>
        <dbReference type="Proteomes" id="UP000467841"/>
    </source>
</evidence>
<accession>A0A6D2K5M8</accession>
<dbReference type="InterPro" id="IPR041588">
    <property type="entry name" value="Integrase_H2C2"/>
</dbReference>
<dbReference type="Pfam" id="PF17921">
    <property type="entry name" value="Integrase_H2C2"/>
    <property type="match status" value="1"/>
</dbReference>